<reference evidence="1 2" key="1">
    <citation type="journal article" date="2022" name="DNA Res.">
        <title>Chromosomal-level genome assembly of the orchid tree Bauhinia variegata (Leguminosae; Cercidoideae) supports the allotetraploid origin hypothesis of Bauhinia.</title>
        <authorList>
            <person name="Zhong Y."/>
            <person name="Chen Y."/>
            <person name="Zheng D."/>
            <person name="Pang J."/>
            <person name="Liu Y."/>
            <person name="Luo S."/>
            <person name="Meng S."/>
            <person name="Qian L."/>
            <person name="Wei D."/>
            <person name="Dai S."/>
            <person name="Zhou R."/>
        </authorList>
    </citation>
    <scope>NUCLEOTIDE SEQUENCE [LARGE SCALE GENOMIC DNA]</scope>
    <source>
        <strain evidence="1">BV-YZ2020</strain>
    </source>
</reference>
<comment type="caution">
    <text evidence="1">The sequence shown here is derived from an EMBL/GenBank/DDBJ whole genome shotgun (WGS) entry which is preliminary data.</text>
</comment>
<organism evidence="1 2">
    <name type="scientific">Bauhinia variegata</name>
    <name type="common">Purple orchid tree</name>
    <name type="synonym">Phanera variegata</name>
    <dbReference type="NCBI Taxonomy" id="167791"/>
    <lineage>
        <taxon>Eukaryota</taxon>
        <taxon>Viridiplantae</taxon>
        <taxon>Streptophyta</taxon>
        <taxon>Embryophyta</taxon>
        <taxon>Tracheophyta</taxon>
        <taxon>Spermatophyta</taxon>
        <taxon>Magnoliopsida</taxon>
        <taxon>eudicotyledons</taxon>
        <taxon>Gunneridae</taxon>
        <taxon>Pentapetalae</taxon>
        <taxon>rosids</taxon>
        <taxon>fabids</taxon>
        <taxon>Fabales</taxon>
        <taxon>Fabaceae</taxon>
        <taxon>Cercidoideae</taxon>
        <taxon>Cercideae</taxon>
        <taxon>Bauhiniinae</taxon>
        <taxon>Bauhinia</taxon>
    </lineage>
</organism>
<proteinExistence type="predicted"/>
<accession>A0ACB9LBF3</accession>
<name>A0ACB9LBF3_BAUVA</name>
<protein>
    <submittedName>
        <fullName evidence="1">Uncharacterized protein</fullName>
    </submittedName>
</protein>
<keyword evidence="2" id="KW-1185">Reference proteome</keyword>
<dbReference type="Proteomes" id="UP000828941">
    <property type="component" value="Chromosome 12"/>
</dbReference>
<dbReference type="EMBL" id="CM039437">
    <property type="protein sequence ID" value="KAI4306888.1"/>
    <property type="molecule type" value="Genomic_DNA"/>
</dbReference>
<evidence type="ECO:0000313" key="2">
    <source>
        <dbReference type="Proteomes" id="UP000828941"/>
    </source>
</evidence>
<gene>
    <name evidence="1" type="ORF">L6164_030128</name>
</gene>
<sequence>MATPEGTRNVSTEYDPDEISKVCVPNRHAGSNGVWIGDNPFEFVLPVTLIQLFLAFAVSRALYRILRPLRTPTLVCNTVVWFSRVFLFCFILFNKIDQS</sequence>
<evidence type="ECO:0000313" key="1">
    <source>
        <dbReference type="EMBL" id="KAI4306888.1"/>
    </source>
</evidence>